<dbReference type="STRING" id="1433126.BN938_2031"/>
<dbReference type="OrthoDB" id="1098367at2"/>
<dbReference type="eggNOG" id="COG2885">
    <property type="taxonomic scope" value="Bacteria"/>
</dbReference>
<proteinExistence type="predicted"/>
<dbReference type="InterPro" id="IPR021958">
    <property type="entry name" value="DUF3575"/>
</dbReference>
<protein>
    <recommendedName>
        <fullName evidence="3">DUF3575 domain-containing protein</fullName>
    </recommendedName>
</protein>
<evidence type="ECO:0008006" key="3">
    <source>
        <dbReference type="Google" id="ProtNLM"/>
    </source>
</evidence>
<dbReference type="HOGENOM" id="CLU_1218649_0_0_10"/>
<dbReference type="EMBL" id="HG934468">
    <property type="protein sequence ID" value="CDN32104.1"/>
    <property type="molecule type" value="Genomic_DNA"/>
</dbReference>
<dbReference type="Proteomes" id="UP000027616">
    <property type="component" value="Chromosome I"/>
</dbReference>
<name>A0A060RDT7_9BACT</name>
<organism evidence="1 2">
    <name type="scientific">Mucinivorans hirudinis</name>
    <dbReference type="NCBI Taxonomy" id="1433126"/>
    <lineage>
        <taxon>Bacteria</taxon>
        <taxon>Pseudomonadati</taxon>
        <taxon>Bacteroidota</taxon>
        <taxon>Bacteroidia</taxon>
        <taxon>Bacteroidales</taxon>
        <taxon>Rikenellaceae</taxon>
        <taxon>Mucinivorans</taxon>
    </lineage>
</organism>
<accession>A0A060RDT7</accession>
<evidence type="ECO:0000313" key="1">
    <source>
        <dbReference type="EMBL" id="CDN32104.1"/>
    </source>
</evidence>
<sequence>MKRLLICLFFITCSVSGSTNSESRVRFLVDRADEAEHGCFEAVEKIRLELPQNKSDSVYRVAKGVFWDHIFLRTNLLYWFGGILNVGAEWKPTEKIGIVLDGGWAPWSSDRYSYNWSLRFIAPSVRYYLDDAGQWSIGVQFLASVFNFKTGEEGSQGRILAGGIIGSYKLSLGHSFLLDFSLGLGYGNLKYDTYRRSEGANFYTGRNITKNAFMPIEAGVSLIWIIQ</sequence>
<gene>
    <name evidence="1" type="ORF">BN938_2031</name>
</gene>
<keyword evidence="2" id="KW-1185">Reference proteome</keyword>
<reference evidence="1 2" key="1">
    <citation type="journal article" date="2015" name="Genome Announc.">
        <title>Complete Genome Sequence of the Novel Leech Symbiont Mucinivorans hirudinis M3T.</title>
        <authorList>
            <person name="Nelson M.C."/>
            <person name="Bomar L."/>
            <person name="Graf J."/>
        </authorList>
    </citation>
    <scope>NUCLEOTIDE SEQUENCE [LARGE SCALE GENOMIC DNA]</scope>
    <source>
        <strain evidence="2">M3</strain>
    </source>
</reference>
<dbReference type="KEGG" id="rbc:BN938_2031"/>
<dbReference type="AlphaFoldDB" id="A0A060RDT7"/>
<evidence type="ECO:0000313" key="2">
    <source>
        <dbReference type="Proteomes" id="UP000027616"/>
    </source>
</evidence>
<dbReference type="Pfam" id="PF12099">
    <property type="entry name" value="DUF3575"/>
    <property type="match status" value="1"/>
</dbReference>